<dbReference type="EMBL" id="LR798269">
    <property type="protein sequence ID" value="CAB5219053.1"/>
    <property type="molecule type" value="Genomic_DNA"/>
</dbReference>
<dbReference type="Gene3D" id="4.10.1090.10">
    <property type="entry name" value="Endosialidase, domain 4"/>
    <property type="match status" value="1"/>
</dbReference>
<accession>A0A6J5TBQ6</accession>
<sequence length="653" mass="68658">MAVIKIVAMPGPRGATGANGSGGGVSSVVPFNLYDINESLLLSVTKTGTGTTRIETPQDDLSLRSARDITLYAGSDGPGKVYIGWGDAVYTPNSPNEVATHGYVSDALSSINLVKAGLWNYPSNNGVVLQTTQHNESIAIKSNQSAALRWHIRDDGSFVGSDSLVILSHNQSLSDGSAVGFDITEREIPPVTGHYYYVNINTGDSQFNGQYLCVASTTTTITFDYVNDVSAYDTTGITGNIGLPSIYNQVEARENGVWIKNANWSDPSNYAHYWNFKTDGSIQFPTLYSNARTGLGEVIQFGNDSQQSIITGPPATSGNPTANRLVIAGQDAYPDTAAEGGDIYLWAGRGQNGGDIKLDGGNSLSDGQGGTVKMRGGYSPNGVGGFVEIRGGDSYTQAGGDITIAAGSSYNGEGTPGGNLNLSAGYSSSSWAGGNISLTTTASGTISLNSSGDIIAGNILRPSTDNTMSLGTSAYRWSSLYLGPGTLNITDSVLNTNAGISVANGVFNINGIAQAQLPALITNNLELHDGSDNIVLRLVEDTGIGKLFFGGGTNGIWQDGGKTYITGVGYHAEDSSIKPMYYNSATGEVTYDSDVIADTLEYVSAVPAHDHGAPGDEKNNFAYDATHLYICIADYVNDSTTIWKRINWSSGNW</sequence>
<name>A0A6J5TBQ6_9CAUD</name>
<proteinExistence type="predicted"/>
<dbReference type="InterPro" id="IPR044914">
    <property type="entry name" value="Endosialidase_C_dom_sf"/>
</dbReference>
<dbReference type="SUPFAM" id="SSF69349">
    <property type="entry name" value="Phage fibre proteins"/>
    <property type="match status" value="1"/>
</dbReference>
<organism evidence="1">
    <name type="scientific">uncultured Caudovirales phage</name>
    <dbReference type="NCBI Taxonomy" id="2100421"/>
    <lineage>
        <taxon>Viruses</taxon>
        <taxon>Duplodnaviria</taxon>
        <taxon>Heunggongvirae</taxon>
        <taxon>Uroviricota</taxon>
        <taxon>Caudoviricetes</taxon>
        <taxon>Peduoviridae</taxon>
        <taxon>Maltschvirus</taxon>
        <taxon>Maltschvirus maltsch</taxon>
    </lineage>
</organism>
<protein>
    <submittedName>
        <fullName evidence="1">Uncharacterized protein</fullName>
    </submittedName>
</protein>
<gene>
    <name evidence="1" type="ORF">UFOVP222_21</name>
</gene>
<evidence type="ECO:0000313" key="1">
    <source>
        <dbReference type="EMBL" id="CAB5219053.1"/>
    </source>
</evidence>
<reference evidence="1" key="1">
    <citation type="submission" date="2020-05" db="EMBL/GenBank/DDBJ databases">
        <authorList>
            <person name="Chiriac C."/>
            <person name="Salcher M."/>
            <person name="Ghai R."/>
            <person name="Kavagutti S V."/>
        </authorList>
    </citation>
    <scope>NUCLEOTIDE SEQUENCE</scope>
</reference>